<keyword evidence="4 7" id="KW-0812">Transmembrane</keyword>
<feature type="domain" description="ABC transmembrane type-1" evidence="8">
    <location>
        <begin position="95"/>
        <end position="310"/>
    </location>
</feature>
<evidence type="ECO:0000256" key="6">
    <source>
        <dbReference type="ARBA" id="ARBA00023136"/>
    </source>
</evidence>
<keyword evidence="5 7" id="KW-1133">Transmembrane helix</keyword>
<keyword evidence="10" id="KW-1185">Reference proteome</keyword>
<comment type="similarity">
    <text evidence="7">Belongs to the binding-protein-dependent transport system permease family.</text>
</comment>
<dbReference type="InterPro" id="IPR045621">
    <property type="entry name" value="BPD_transp_1_N"/>
</dbReference>
<dbReference type="InterPro" id="IPR000515">
    <property type="entry name" value="MetI-like"/>
</dbReference>
<evidence type="ECO:0000313" key="10">
    <source>
        <dbReference type="Proteomes" id="UP001589834"/>
    </source>
</evidence>
<sequence>MGFFLVKRLLTLIITLVATSVIVFAVLEILPGNAAQVLMGPDADPAAIAAKAVELGLDQPALGRYLHWIAGLLRGDMGLSYAYGSSVSELIGERLQLTVPLAVLAMALTALLALVVGVYAASQHNRAGDTGLMALAQLGIAVPNFWFAILLILLFSVKLQWFSAGGFDGWIFDDGVWAGLWDGLKALILPAVALAVVQAAILARFTRSAVLEVLREDFVRTARAKGLSRRATLWGHVLRNAMIPVITVMGLQFAELLAGTIVVESVFYLPGLGRLIFQSIANRDLIVVRNCVMLLAGMVVVVNFIVDVLYAAIDPRVKASEI</sequence>
<feature type="transmembrane region" description="Helical" evidence="7">
    <location>
        <begin position="233"/>
        <end position="251"/>
    </location>
</feature>
<dbReference type="RefSeq" id="WP_293226259.1">
    <property type="nucleotide sequence ID" value="NZ_JBHLTN010000007.1"/>
</dbReference>
<protein>
    <submittedName>
        <fullName evidence="9">ABC transporter permease</fullName>
    </submittedName>
</protein>
<dbReference type="PROSITE" id="PS50928">
    <property type="entry name" value="ABC_TM1"/>
    <property type="match status" value="1"/>
</dbReference>
<keyword evidence="2 7" id="KW-0813">Transport</keyword>
<dbReference type="Proteomes" id="UP001589834">
    <property type="component" value="Unassembled WGS sequence"/>
</dbReference>
<evidence type="ECO:0000256" key="1">
    <source>
        <dbReference type="ARBA" id="ARBA00004651"/>
    </source>
</evidence>
<dbReference type="SUPFAM" id="SSF161098">
    <property type="entry name" value="MetI-like"/>
    <property type="match status" value="1"/>
</dbReference>
<name>A0ABV6PPC0_9BURK</name>
<dbReference type="CDD" id="cd06261">
    <property type="entry name" value="TM_PBP2"/>
    <property type="match status" value="1"/>
</dbReference>
<comment type="subcellular location">
    <subcellularLocation>
        <location evidence="1 7">Cell membrane</location>
        <topology evidence="1 7">Multi-pass membrane protein</topology>
    </subcellularLocation>
</comment>
<dbReference type="Pfam" id="PF19300">
    <property type="entry name" value="BPD_transp_1_N"/>
    <property type="match status" value="1"/>
</dbReference>
<feature type="transmembrane region" description="Helical" evidence="7">
    <location>
        <begin position="289"/>
        <end position="313"/>
    </location>
</feature>
<dbReference type="PANTHER" id="PTHR43163:SF6">
    <property type="entry name" value="DIPEPTIDE TRANSPORT SYSTEM PERMEASE PROTEIN DPPB-RELATED"/>
    <property type="match status" value="1"/>
</dbReference>
<dbReference type="Gene3D" id="1.10.3720.10">
    <property type="entry name" value="MetI-like"/>
    <property type="match status" value="1"/>
</dbReference>
<dbReference type="PANTHER" id="PTHR43163">
    <property type="entry name" value="DIPEPTIDE TRANSPORT SYSTEM PERMEASE PROTEIN DPPB-RELATED"/>
    <property type="match status" value="1"/>
</dbReference>
<comment type="caution">
    <text evidence="9">The sequence shown here is derived from an EMBL/GenBank/DDBJ whole genome shotgun (WGS) entry which is preliminary data.</text>
</comment>
<feature type="transmembrane region" description="Helical" evidence="7">
    <location>
        <begin position="257"/>
        <end position="277"/>
    </location>
</feature>
<feature type="transmembrane region" description="Helical" evidence="7">
    <location>
        <begin position="132"/>
        <end position="155"/>
    </location>
</feature>
<organism evidence="9 10">
    <name type="scientific">Ottowia pentelensis</name>
    <dbReference type="NCBI Taxonomy" id="511108"/>
    <lineage>
        <taxon>Bacteria</taxon>
        <taxon>Pseudomonadati</taxon>
        <taxon>Pseudomonadota</taxon>
        <taxon>Betaproteobacteria</taxon>
        <taxon>Burkholderiales</taxon>
        <taxon>Comamonadaceae</taxon>
        <taxon>Ottowia</taxon>
    </lineage>
</organism>
<feature type="transmembrane region" description="Helical" evidence="7">
    <location>
        <begin position="97"/>
        <end position="120"/>
    </location>
</feature>
<keyword evidence="3" id="KW-1003">Cell membrane</keyword>
<evidence type="ECO:0000259" key="8">
    <source>
        <dbReference type="PROSITE" id="PS50928"/>
    </source>
</evidence>
<accession>A0ABV6PPC0</accession>
<dbReference type="EMBL" id="JBHLTN010000007">
    <property type="protein sequence ID" value="MFC0591686.1"/>
    <property type="molecule type" value="Genomic_DNA"/>
</dbReference>
<evidence type="ECO:0000256" key="2">
    <source>
        <dbReference type="ARBA" id="ARBA00022448"/>
    </source>
</evidence>
<evidence type="ECO:0000256" key="5">
    <source>
        <dbReference type="ARBA" id="ARBA00022989"/>
    </source>
</evidence>
<evidence type="ECO:0000256" key="4">
    <source>
        <dbReference type="ARBA" id="ARBA00022692"/>
    </source>
</evidence>
<keyword evidence="6 7" id="KW-0472">Membrane</keyword>
<evidence type="ECO:0000256" key="3">
    <source>
        <dbReference type="ARBA" id="ARBA00022475"/>
    </source>
</evidence>
<reference evidence="9 10" key="1">
    <citation type="submission" date="2024-09" db="EMBL/GenBank/DDBJ databases">
        <authorList>
            <person name="Sun Q."/>
            <person name="Mori K."/>
        </authorList>
    </citation>
    <scope>NUCLEOTIDE SEQUENCE [LARGE SCALE GENOMIC DNA]</scope>
    <source>
        <strain evidence="9 10">NCAIM B.02336</strain>
    </source>
</reference>
<dbReference type="InterPro" id="IPR035906">
    <property type="entry name" value="MetI-like_sf"/>
</dbReference>
<gene>
    <name evidence="9" type="ORF">ACFFGG_03870</name>
</gene>
<feature type="transmembrane region" description="Helical" evidence="7">
    <location>
        <begin position="9"/>
        <end position="30"/>
    </location>
</feature>
<dbReference type="Pfam" id="PF00528">
    <property type="entry name" value="BPD_transp_1"/>
    <property type="match status" value="1"/>
</dbReference>
<evidence type="ECO:0000313" key="9">
    <source>
        <dbReference type="EMBL" id="MFC0591686.1"/>
    </source>
</evidence>
<evidence type="ECO:0000256" key="7">
    <source>
        <dbReference type="RuleBase" id="RU363032"/>
    </source>
</evidence>
<proteinExistence type="inferred from homology"/>